<accession>A0A0E9XGF5</accession>
<proteinExistence type="predicted"/>
<reference evidence="1" key="1">
    <citation type="submission" date="2014-11" db="EMBL/GenBank/DDBJ databases">
        <authorList>
            <person name="Amaro Gonzalez C."/>
        </authorList>
    </citation>
    <scope>NUCLEOTIDE SEQUENCE</scope>
</reference>
<name>A0A0E9XGF5_ANGAN</name>
<dbReference type="EMBL" id="GBXM01007652">
    <property type="protein sequence ID" value="JAI00926.1"/>
    <property type="molecule type" value="Transcribed_RNA"/>
</dbReference>
<protein>
    <submittedName>
        <fullName evidence="1">Uncharacterized protein</fullName>
    </submittedName>
</protein>
<evidence type="ECO:0000313" key="1">
    <source>
        <dbReference type="EMBL" id="JAI00926.1"/>
    </source>
</evidence>
<reference evidence="1" key="2">
    <citation type="journal article" date="2015" name="Fish Shellfish Immunol.">
        <title>Early steps in the European eel (Anguilla anguilla)-Vibrio vulnificus interaction in the gills: Role of the RtxA13 toxin.</title>
        <authorList>
            <person name="Callol A."/>
            <person name="Pajuelo D."/>
            <person name="Ebbesson L."/>
            <person name="Teles M."/>
            <person name="MacKenzie S."/>
            <person name="Amaro C."/>
        </authorList>
    </citation>
    <scope>NUCLEOTIDE SEQUENCE</scope>
</reference>
<sequence>MGLQLITVGVQYWNIKCKSTLKGIEYVKHYLMGCTAFIALL</sequence>
<organism evidence="1">
    <name type="scientific">Anguilla anguilla</name>
    <name type="common">European freshwater eel</name>
    <name type="synonym">Muraena anguilla</name>
    <dbReference type="NCBI Taxonomy" id="7936"/>
    <lineage>
        <taxon>Eukaryota</taxon>
        <taxon>Metazoa</taxon>
        <taxon>Chordata</taxon>
        <taxon>Craniata</taxon>
        <taxon>Vertebrata</taxon>
        <taxon>Euteleostomi</taxon>
        <taxon>Actinopterygii</taxon>
        <taxon>Neopterygii</taxon>
        <taxon>Teleostei</taxon>
        <taxon>Anguilliformes</taxon>
        <taxon>Anguillidae</taxon>
        <taxon>Anguilla</taxon>
    </lineage>
</organism>
<dbReference type="AlphaFoldDB" id="A0A0E9XGF5"/>